<sequence length="188" mass="19723">MSGADSGPLVGIASIGATPLAGATAGVPDYRPRAGRRPGVPAQLHPRSHRPGRAVKFDTTPAPLRSTVSGPVLARLRLLSLPDFVRDPHSTFDRRRIHDGEIRRAWLSRGQIDGANPALQAVIDGANPAPRPVIDGAGPPRPRPGPDPGQHPGPGPAPYCRGGADPDSPNTAARRPLCAQRCRPDSFL</sequence>
<gene>
    <name evidence="2" type="ORF">Apa02nite_066690</name>
</gene>
<proteinExistence type="predicted"/>
<dbReference type="Proteomes" id="UP000624709">
    <property type="component" value="Unassembled WGS sequence"/>
</dbReference>
<name>A0ABQ4BIQ6_9ACTN</name>
<evidence type="ECO:0000313" key="2">
    <source>
        <dbReference type="EMBL" id="GIE70561.1"/>
    </source>
</evidence>
<feature type="region of interest" description="Disordered" evidence="1">
    <location>
        <begin position="20"/>
        <end position="67"/>
    </location>
</feature>
<accession>A0ABQ4BIQ6</accession>
<evidence type="ECO:0000256" key="1">
    <source>
        <dbReference type="SAM" id="MobiDB-lite"/>
    </source>
</evidence>
<evidence type="ECO:0000313" key="3">
    <source>
        <dbReference type="Proteomes" id="UP000624709"/>
    </source>
</evidence>
<feature type="compositionally biased region" description="Pro residues" evidence="1">
    <location>
        <begin position="139"/>
        <end position="157"/>
    </location>
</feature>
<dbReference type="EMBL" id="BOMS01000107">
    <property type="protein sequence ID" value="GIE70561.1"/>
    <property type="molecule type" value="Genomic_DNA"/>
</dbReference>
<organism evidence="2 3">
    <name type="scientific">Actinoplanes palleronii</name>
    <dbReference type="NCBI Taxonomy" id="113570"/>
    <lineage>
        <taxon>Bacteria</taxon>
        <taxon>Bacillati</taxon>
        <taxon>Actinomycetota</taxon>
        <taxon>Actinomycetes</taxon>
        <taxon>Micromonosporales</taxon>
        <taxon>Micromonosporaceae</taxon>
        <taxon>Actinoplanes</taxon>
    </lineage>
</organism>
<feature type="region of interest" description="Disordered" evidence="1">
    <location>
        <begin position="123"/>
        <end position="176"/>
    </location>
</feature>
<keyword evidence="3" id="KW-1185">Reference proteome</keyword>
<protein>
    <submittedName>
        <fullName evidence="2">Uncharacterized protein</fullName>
    </submittedName>
</protein>
<comment type="caution">
    <text evidence="2">The sequence shown here is derived from an EMBL/GenBank/DDBJ whole genome shotgun (WGS) entry which is preliminary data.</text>
</comment>
<reference evidence="2 3" key="1">
    <citation type="submission" date="2021-01" db="EMBL/GenBank/DDBJ databases">
        <title>Whole genome shotgun sequence of Actinoplanes palleronii NBRC 14916.</title>
        <authorList>
            <person name="Komaki H."/>
            <person name="Tamura T."/>
        </authorList>
    </citation>
    <scope>NUCLEOTIDE SEQUENCE [LARGE SCALE GENOMIC DNA]</scope>
    <source>
        <strain evidence="2 3">NBRC 14916</strain>
    </source>
</reference>